<dbReference type="Pfam" id="PF07887">
    <property type="entry name" value="Calmodulin_bind"/>
    <property type="match status" value="1"/>
</dbReference>
<reference evidence="12 13" key="1">
    <citation type="submission" date="2012-08" db="EMBL/GenBank/DDBJ databases">
        <title>Oryza genome evolution.</title>
        <authorList>
            <person name="Wing R.A."/>
        </authorList>
    </citation>
    <scope>NUCLEOTIDE SEQUENCE</scope>
</reference>
<evidence type="ECO:0008006" key="14">
    <source>
        <dbReference type="Google" id="ProtNLM"/>
    </source>
</evidence>
<feature type="domain" description="Calmodulin binding protein C-terminal" evidence="11">
    <location>
        <begin position="395"/>
        <end position="450"/>
    </location>
</feature>
<organism evidence="12 13">
    <name type="scientific">Leersia perrieri</name>
    <dbReference type="NCBI Taxonomy" id="77586"/>
    <lineage>
        <taxon>Eukaryota</taxon>
        <taxon>Viridiplantae</taxon>
        <taxon>Streptophyta</taxon>
        <taxon>Embryophyta</taxon>
        <taxon>Tracheophyta</taxon>
        <taxon>Spermatophyta</taxon>
        <taxon>Magnoliopsida</taxon>
        <taxon>Liliopsida</taxon>
        <taxon>Poales</taxon>
        <taxon>Poaceae</taxon>
        <taxon>BOP clade</taxon>
        <taxon>Oryzoideae</taxon>
        <taxon>Oryzeae</taxon>
        <taxon>Oryzinae</taxon>
        <taxon>Leersia</taxon>
    </lineage>
</organism>
<keyword evidence="3" id="KW-0805">Transcription regulation</keyword>
<sequence length="656" mass="73062">MDPKRPRLTLPTGGAAEEPPAKRPRRPPASAAAEGIPSPRRSLLRQGVLVVVFLIRACRKDAADDDGGVSQIGLVVRNELCRYLGPILSGFSTRFSKLESKVESRLESMGQRIEDLNYKVDQITPLRPSQCNCNHQKPMHEAEKERTSAEGLVTNEGEAQSKSLRLRFLNKMKLPVYHDDEIKAENNKAIRIGIFNGEQMIKSGPLSNVKLEILALEGNFSGGSMGSWTSEEFNEHRACTRDGRDNVLAGECTVHLINGEACLGAIKFREGSCRARKGKFILAARVCDGERIGVQVQEAVMVPVVVQDRRNKSNEKSHPPKLDDKVHRLEEIAINGKYCSRLADNGIETVENFLKALNKDPDNLANILRIKKESKAWEKMVTHARECSLVGKNELKSYYDMQTNMVLIFNCVHSLVGAFFDGNYIPSDRLNSAQKIRVNKLKGEAYQLLDVLPFSYIMEGGFPMRSPMNTNDGDHHAAYHDHVLYNDLILGSVCQFKALKQLKAWTMLRLSHHLRTQTMNITIKVYPEAEVNYTNQTICGAAFDYQFQEAPNGTSEAALGSINFYSNQYHISTTAAACIQWCSRIIKSSEHAEPGASCSNIAQQLALRAINFYSRQSSTATAMAASKSIPGKQLLTRQKSSRIKNVNIEVNTNGFT</sequence>
<evidence type="ECO:0000256" key="6">
    <source>
        <dbReference type="ARBA" id="ARBA00023163"/>
    </source>
</evidence>
<keyword evidence="5" id="KW-0010">Activator</keyword>
<dbReference type="GO" id="GO:0043565">
    <property type="term" value="F:sequence-specific DNA binding"/>
    <property type="evidence" value="ECO:0007669"/>
    <property type="project" value="TreeGrafter"/>
</dbReference>
<dbReference type="Pfam" id="PF20451">
    <property type="entry name" value="Calmod_bind_M"/>
    <property type="match status" value="1"/>
</dbReference>
<dbReference type="Gramene" id="LPERR12G12660.2">
    <property type="protein sequence ID" value="LPERR12G12660.2"/>
    <property type="gene ID" value="LPERR12G12660"/>
</dbReference>
<evidence type="ECO:0000256" key="4">
    <source>
        <dbReference type="ARBA" id="ARBA00023125"/>
    </source>
</evidence>
<evidence type="ECO:0000256" key="5">
    <source>
        <dbReference type="ARBA" id="ARBA00023159"/>
    </source>
</evidence>
<dbReference type="InterPro" id="IPR046829">
    <property type="entry name" value="Calmod_bind_C"/>
</dbReference>
<dbReference type="InterPro" id="IPR046831">
    <property type="entry name" value="Calmodulin_bind_N"/>
</dbReference>
<feature type="region of interest" description="Disordered" evidence="8">
    <location>
        <begin position="1"/>
        <end position="38"/>
    </location>
</feature>
<dbReference type="GO" id="GO:0003700">
    <property type="term" value="F:DNA-binding transcription factor activity"/>
    <property type="evidence" value="ECO:0007669"/>
    <property type="project" value="TreeGrafter"/>
</dbReference>
<dbReference type="GO" id="GO:0005516">
    <property type="term" value="F:calmodulin binding"/>
    <property type="evidence" value="ECO:0007669"/>
    <property type="project" value="InterPro"/>
</dbReference>
<evidence type="ECO:0000256" key="3">
    <source>
        <dbReference type="ARBA" id="ARBA00023015"/>
    </source>
</evidence>
<evidence type="ECO:0000256" key="1">
    <source>
        <dbReference type="ARBA" id="ARBA00004123"/>
    </source>
</evidence>
<evidence type="ECO:0000256" key="2">
    <source>
        <dbReference type="ARBA" id="ARBA00007214"/>
    </source>
</evidence>
<evidence type="ECO:0000259" key="9">
    <source>
        <dbReference type="Pfam" id="PF07887"/>
    </source>
</evidence>
<comment type="similarity">
    <text evidence="2">Belongs to the plant ACBP60 protein family.</text>
</comment>
<dbReference type="Pfam" id="PF20452">
    <property type="entry name" value="Calmod_bind_C"/>
    <property type="match status" value="1"/>
</dbReference>
<reference evidence="13" key="2">
    <citation type="submission" date="2013-12" db="EMBL/GenBank/DDBJ databases">
        <authorList>
            <person name="Yu Y."/>
            <person name="Lee S."/>
            <person name="de Baynast K."/>
            <person name="Wissotski M."/>
            <person name="Liu L."/>
            <person name="Talag J."/>
            <person name="Goicoechea J."/>
            <person name="Angelova A."/>
            <person name="Jetty R."/>
            <person name="Kudrna D."/>
            <person name="Golser W."/>
            <person name="Rivera L."/>
            <person name="Zhang J."/>
            <person name="Wing R."/>
        </authorList>
    </citation>
    <scope>NUCLEOTIDE SEQUENCE</scope>
</reference>
<dbReference type="AlphaFoldDB" id="A0A0D9Y087"/>
<proteinExistence type="inferred from homology"/>
<evidence type="ECO:0000256" key="7">
    <source>
        <dbReference type="ARBA" id="ARBA00023242"/>
    </source>
</evidence>
<protein>
    <recommendedName>
        <fullName evidence="14">Calmodulin-binding protein</fullName>
    </recommendedName>
</protein>
<evidence type="ECO:0000313" key="12">
    <source>
        <dbReference type="EnsemblPlants" id="LPERR12G12660.2"/>
    </source>
</evidence>
<dbReference type="GO" id="GO:0005634">
    <property type="term" value="C:nucleus"/>
    <property type="evidence" value="ECO:0007669"/>
    <property type="project" value="UniProtKB-SubCell"/>
</dbReference>
<evidence type="ECO:0000259" key="11">
    <source>
        <dbReference type="Pfam" id="PF20452"/>
    </source>
</evidence>
<feature type="domain" description="Calmodulin binding protein-like N-terminal" evidence="9">
    <location>
        <begin position="164"/>
        <end position="309"/>
    </location>
</feature>
<dbReference type="Proteomes" id="UP000032180">
    <property type="component" value="Chromosome 12"/>
</dbReference>
<evidence type="ECO:0000256" key="8">
    <source>
        <dbReference type="SAM" id="MobiDB-lite"/>
    </source>
</evidence>
<keyword evidence="4" id="KW-0238">DNA-binding</keyword>
<keyword evidence="6" id="KW-0804">Transcription</keyword>
<keyword evidence="13" id="KW-1185">Reference proteome</keyword>
<name>A0A0D9Y087_9ORYZ</name>
<comment type="subcellular location">
    <subcellularLocation>
        <location evidence="1">Nucleus</location>
    </subcellularLocation>
</comment>
<reference evidence="12" key="3">
    <citation type="submission" date="2015-04" db="UniProtKB">
        <authorList>
            <consortium name="EnsemblPlants"/>
        </authorList>
    </citation>
    <scope>IDENTIFICATION</scope>
</reference>
<dbReference type="EnsemblPlants" id="LPERR12G12660.2">
    <property type="protein sequence ID" value="LPERR12G12660.2"/>
    <property type="gene ID" value="LPERR12G12660"/>
</dbReference>
<accession>A0A0D9Y087</accession>
<feature type="domain" description="Calmodulin binding protein central" evidence="10">
    <location>
        <begin position="322"/>
        <end position="387"/>
    </location>
</feature>
<dbReference type="PANTHER" id="PTHR31713:SF84">
    <property type="entry name" value="PROTEIN, PUTATIVE, EXPRESSED-RELATED"/>
    <property type="match status" value="1"/>
</dbReference>
<dbReference type="PANTHER" id="PTHR31713">
    <property type="entry name" value="OS02G0177800 PROTEIN"/>
    <property type="match status" value="1"/>
</dbReference>
<dbReference type="InterPro" id="IPR046830">
    <property type="entry name" value="Calmod_bind_M"/>
</dbReference>
<keyword evidence="7" id="KW-0539">Nucleus</keyword>
<evidence type="ECO:0000313" key="13">
    <source>
        <dbReference type="Proteomes" id="UP000032180"/>
    </source>
</evidence>
<dbReference type="GO" id="GO:0080142">
    <property type="term" value="P:regulation of salicylic acid biosynthetic process"/>
    <property type="evidence" value="ECO:0007669"/>
    <property type="project" value="TreeGrafter"/>
</dbReference>
<evidence type="ECO:0000259" key="10">
    <source>
        <dbReference type="Pfam" id="PF20451"/>
    </source>
</evidence>
<dbReference type="InterPro" id="IPR012416">
    <property type="entry name" value="CBP60"/>
</dbReference>